<organism evidence="2 3">
    <name type="scientific">Klebsiella oxytoca</name>
    <dbReference type="NCBI Taxonomy" id="571"/>
    <lineage>
        <taxon>Bacteria</taxon>
        <taxon>Pseudomonadati</taxon>
        <taxon>Pseudomonadota</taxon>
        <taxon>Gammaproteobacteria</taxon>
        <taxon>Enterobacterales</taxon>
        <taxon>Enterobacteriaceae</taxon>
        <taxon>Klebsiella/Raoultella group</taxon>
        <taxon>Klebsiella</taxon>
    </lineage>
</organism>
<reference evidence="2 3" key="1">
    <citation type="submission" date="2018-05" db="EMBL/GenBank/DDBJ databases">
        <title>Freshwater and sediment microbial communities from various areas in North America, analyzing microbe dynamics in response to fracking.</title>
        <authorList>
            <person name="Lamendella R."/>
        </authorList>
    </citation>
    <scope>NUCLEOTIDE SEQUENCE [LARGE SCALE GENOMIC DNA]</scope>
    <source>
        <strain evidence="2 3">67</strain>
    </source>
</reference>
<feature type="transmembrane region" description="Helical" evidence="1">
    <location>
        <begin position="59"/>
        <end position="79"/>
    </location>
</feature>
<dbReference type="AlphaFoldDB" id="A0A318FEB6"/>
<sequence length="80" mass="9193">MLPVLCVNRESSVNLELTRSGKEQWDERIMQTLRWFSGKSSSITHPKPEDLPEHVAFGFYHRVLLIVAGGILCILRMLLK</sequence>
<evidence type="ECO:0000313" key="2">
    <source>
        <dbReference type="EMBL" id="PXW40582.1"/>
    </source>
</evidence>
<gene>
    <name evidence="2" type="ORF">DET57_117133</name>
</gene>
<accession>A0A318FEB6</accession>
<dbReference type="EMBL" id="QJJG01000017">
    <property type="protein sequence ID" value="PXW40582.1"/>
    <property type="molecule type" value="Genomic_DNA"/>
</dbReference>
<comment type="caution">
    <text evidence="2">The sequence shown here is derived from an EMBL/GenBank/DDBJ whole genome shotgun (WGS) entry which is preliminary data.</text>
</comment>
<dbReference type="Proteomes" id="UP000247485">
    <property type="component" value="Unassembled WGS sequence"/>
</dbReference>
<keyword evidence="1" id="KW-0472">Membrane</keyword>
<evidence type="ECO:0000313" key="3">
    <source>
        <dbReference type="Proteomes" id="UP000247485"/>
    </source>
</evidence>
<proteinExistence type="predicted"/>
<keyword evidence="1" id="KW-0812">Transmembrane</keyword>
<name>A0A318FEB6_KLEOX</name>
<keyword evidence="1" id="KW-1133">Transmembrane helix</keyword>
<evidence type="ECO:0000256" key="1">
    <source>
        <dbReference type="SAM" id="Phobius"/>
    </source>
</evidence>
<protein>
    <submittedName>
        <fullName evidence="2">Uncharacterized protein</fullName>
    </submittedName>
</protein>